<dbReference type="InterPro" id="IPR003848">
    <property type="entry name" value="DUF218"/>
</dbReference>
<evidence type="ECO:0000256" key="1">
    <source>
        <dbReference type="SAM" id="Phobius"/>
    </source>
</evidence>
<dbReference type="PANTHER" id="PTHR30336:SF4">
    <property type="entry name" value="ENVELOPE BIOGENESIS FACTOR ELYC"/>
    <property type="match status" value="1"/>
</dbReference>
<dbReference type="GO" id="GO:0000270">
    <property type="term" value="P:peptidoglycan metabolic process"/>
    <property type="evidence" value="ECO:0007669"/>
    <property type="project" value="TreeGrafter"/>
</dbReference>
<dbReference type="OrthoDB" id="9782395at2"/>
<feature type="transmembrane region" description="Helical" evidence="1">
    <location>
        <begin position="55"/>
        <end position="72"/>
    </location>
</feature>
<dbReference type="Pfam" id="PF02698">
    <property type="entry name" value="DUF218"/>
    <property type="match status" value="1"/>
</dbReference>
<comment type="caution">
    <text evidence="3">The sequence shown here is derived from an EMBL/GenBank/DDBJ whole genome shotgun (WGS) entry which is preliminary data.</text>
</comment>
<accession>A0A5A8F0I0</accession>
<keyword evidence="4" id="KW-1185">Reference proteome</keyword>
<evidence type="ECO:0000313" key="4">
    <source>
        <dbReference type="Proteomes" id="UP000322876"/>
    </source>
</evidence>
<keyword evidence="1" id="KW-1133">Transmembrane helix</keyword>
<dbReference type="InterPro" id="IPR051599">
    <property type="entry name" value="Cell_Envelope_Assoc"/>
</dbReference>
<organism evidence="3 4">
    <name type="scientific">Deferribacter autotrophicus</name>
    <dbReference type="NCBI Taxonomy" id="500465"/>
    <lineage>
        <taxon>Bacteria</taxon>
        <taxon>Pseudomonadati</taxon>
        <taxon>Deferribacterota</taxon>
        <taxon>Deferribacteres</taxon>
        <taxon>Deferribacterales</taxon>
        <taxon>Deferribacteraceae</taxon>
        <taxon>Deferribacter</taxon>
    </lineage>
</organism>
<sequence length="274" mass="31762">MTFVISKLFTYFLLPPGVFILLLLIISISLSHILKLLKNFKGYSIYNKLNKHIKLIRLFSIISIFTIYLLSIEPTKDFLLLPLENSYPPLNFNTIKNADIIIVLGGGSYDRSPDEHFHASVKPDPFKRLIYAYYIHKTTNLPILVSGGRVFKSERIESEANAMKRVLIKLGVSEFMIFTDTKSKNTYENAFFCKKIMSKLKIKNAILVTSAYHMKRAVLSFKKVNVKVIPAPTDYKTDRTGYNFDSFMPKMSYLYDTWCALHEYIGLIYYSFKY</sequence>
<gene>
    <name evidence="3" type="ORF">FHQ18_09990</name>
</gene>
<dbReference type="CDD" id="cd06259">
    <property type="entry name" value="YdcF-like"/>
    <property type="match status" value="1"/>
</dbReference>
<dbReference type="PANTHER" id="PTHR30336">
    <property type="entry name" value="INNER MEMBRANE PROTEIN, PROBABLE PERMEASE"/>
    <property type="match status" value="1"/>
</dbReference>
<dbReference type="AlphaFoldDB" id="A0A5A8F0I0"/>
<dbReference type="RefSeq" id="WP_149267041.1">
    <property type="nucleotide sequence ID" value="NZ_VFJB01000008.1"/>
</dbReference>
<evidence type="ECO:0000313" key="3">
    <source>
        <dbReference type="EMBL" id="KAA0257368.1"/>
    </source>
</evidence>
<dbReference type="GO" id="GO:0043164">
    <property type="term" value="P:Gram-negative-bacterium-type cell wall biogenesis"/>
    <property type="evidence" value="ECO:0007669"/>
    <property type="project" value="TreeGrafter"/>
</dbReference>
<feature type="domain" description="DUF218" evidence="2">
    <location>
        <begin position="99"/>
        <end position="266"/>
    </location>
</feature>
<keyword evidence="1" id="KW-0812">Transmembrane</keyword>
<reference evidence="3 4" key="1">
    <citation type="submission" date="2019-06" db="EMBL/GenBank/DDBJ databases">
        <title>Genomic insights into carbon and energy metabolism of Deferribacter autotrophicus revealed new metabolic traits in the phylum Deferribacteres.</title>
        <authorList>
            <person name="Slobodkin A.I."/>
            <person name="Slobodkina G.B."/>
            <person name="Allioux M."/>
            <person name="Alain K."/>
            <person name="Jebbar M."/>
            <person name="Shadrin V."/>
            <person name="Kublanov I.V."/>
            <person name="Toshchakov S.V."/>
            <person name="Bonch-Osmolovskaya E.A."/>
        </authorList>
    </citation>
    <scope>NUCLEOTIDE SEQUENCE [LARGE SCALE GENOMIC DNA]</scope>
    <source>
        <strain evidence="3 4">SL50</strain>
    </source>
</reference>
<dbReference type="InterPro" id="IPR014729">
    <property type="entry name" value="Rossmann-like_a/b/a_fold"/>
</dbReference>
<proteinExistence type="predicted"/>
<evidence type="ECO:0000259" key="2">
    <source>
        <dbReference type="Pfam" id="PF02698"/>
    </source>
</evidence>
<protein>
    <submittedName>
        <fullName evidence="3">YdcF family protein</fullName>
    </submittedName>
</protein>
<dbReference type="Gene3D" id="3.40.50.620">
    <property type="entry name" value="HUPs"/>
    <property type="match status" value="1"/>
</dbReference>
<dbReference type="Proteomes" id="UP000322876">
    <property type="component" value="Unassembled WGS sequence"/>
</dbReference>
<feature type="transmembrane region" description="Helical" evidence="1">
    <location>
        <begin position="12"/>
        <end position="34"/>
    </location>
</feature>
<dbReference type="EMBL" id="VFJB01000008">
    <property type="protein sequence ID" value="KAA0257368.1"/>
    <property type="molecule type" value="Genomic_DNA"/>
</dbReference>
<name>A0A5A8F0I0_9BACT</name>
<keyword evidence="1" id="KW-0472">Membrane</keyword>
<dbReference type="GO" id="GO:0005886">
    <property type="term" value="C:plasma membrane"/>
    <property type="evidence" value="ECO:0007669"/>
    <property type="project" value="TreeGrafter"/>
</dbReference>